<reference evidence="1 2" key="1">
    <citation type="journal article" date="2021" name="bioRxiv">
        <title>Chromosome-scale and haplotype-resolved genome assembly of a tetraploid potato cultivar.</title>
        <authorList>
            <person name="Sun H."/>
            <person name="Jiao W.-B."/>
            <person name="Krause K."/>
            <person name="Campoy J.A."/>
            <person name="Goel M."/>
            <person name="Folz-Donahue K."/>
            <person name="Kukat C."/>
            <person name="Huettel B."/>
            <person name="Schneeberger K."/>
        </authorList>
    </citation>
    <scope>NUCLEOTIDE SEQUENCE [LARGE SCALE GENOMIC DNA]</scope>
    <source>
        <strain evidence="1">SolTubOtavaFocal</strain>
        <tissue evidence="1">Leaves</tissue>
    </source>
</reference>
<evidence type="ECO:0000313" key="2">
    <source>
        <dbReference type="Proteomes" id="UP000826656"/>
    </source>
</evidence>
<sequence length="160" mass="18537">MKSGCMLDFVNTLCEDLNVHLGHGQIWWLEKGLQKLSKFLQDIEFTRAPLKEISFLQSLAIDAIVFIYSFDKDLLSLLHQKFNHFYAEGELIELLNHVCDATRIVPLKDLTDYARGELIFLRTFLMDSLQQCKQQTKITYFLTLIQSVTTQAQSDIRSLC</sequence>
<name>A0ABQ7UQT6_SOLTU</name>
<proteinExistence type="predicted"/>
<dbReference type="EMBL" id="JAIVGD010000018">
    <property type="protein sequence ID" value="KAH0754205.1"/>
    <property type="molecule type" value="Genomic_DNA"/>
</dbReference>
<keyword evidence="2" id="KW-1185">Reference proteome</keyword>
<protein>
    <submittedName>
        <fullName evidence="1">Uncharacterized protein</fullName>
    </submittedName>
</protein>
<dbReference type="Proteomes" id="UP000826656">
    <property type="component" value="Unassembled WGS sequence"/>
</dbReference>
<organism evidence="1 2">
    <name type="scientific">Solanum tuberosum</name>
    <name type="common">Potato</name>
    <dbReference type="NCBI Taxonomy" id="4113"/>
    <lineage>
        <taxon>Eukaryota</taxon>
        <taxon>Viridiplantae</taxon>
        <taxon>Streptophyta</taxon>
        <taxon>Embryophyta</taxon>
        <taxon>Tracheophyta</taxon>
        <taxon>Spermatophyta</taxon>
        <taxon>Magnoliopsida</taxon>
        <taxon>eudicotyledons</taxon>
        <taxon>Gunneridae</taxon>
        <taxon>Pentapetalae</taxon>
        <taxon>asterids</taxon>
        <taxon>lamiids</taxon>
        <taxon>Solanales</taxon>
        <taxon>Solanaceae</taxon>
        <taxon>Solanoideae</taxon>
        <taxon>Solaneae</taxon>
        <taxon>Solanum</taxon>
    </lineage>
</organism>
<gene>
    <name evidence="1" type="ORF">KY290_024475</name>
</gene>
<evidence type="ECO:0000313" key="1">
    <source>
        <dbReference type="EMBL" id="KAH0754205.1"/>
    </source>
</evidence>
<comment type="caution">
    <text evidence="1">The sequence shown here is derived from an EMBL/GenBank/DDBJ whole genome shotgun (WGS) entry which is preliminary data.</text>
</comment>
<accession>A0ABQ7UQT6</accession>